<comment type="catalytic activity">
    <reaction evidence="13">
        <text>ATP + H2O + xenobioticSide 1 = ADP + phosphate + xenobioticSide 2.</text>
        <dbReference type="EC" id="7.6.2.2"/>
    </reaction>
</comment>
<dbReference type="Gene3D" id="3.40.50.300">
    <property type="entry name" value="P-loop containing nucleotide triphosphate hydrolases"/>
    <property type="match status" value="2"/>
</dbReference>
<comment type="subcellular location">
    <subcellularLocation>
        <location evidence="1">Membrane</location>
        <topology evidence="1">Multi-pass membrane protein</topology>
    </subcellularLocation>
</comment>
<feature type="transmembrane region" description="Helical" evidence="15">
    <location>
        <begin position="229"/>
        <end position="249"/>
    </location>
</feature>
<feature type="transmembrane region" description="Helical" evidence="15">
    <location>
        <begin position="975"/>
        <end position="995"/>
    </location>
</feature>
<keyword evidence="10 15" id="KW-1133">Transmembrane helix</keyword>
<dbReference type="InterPro" id="IPR036640">
    <property type="entry name" value="ABC1_TM_sf"/>
</dbReference>
<evidence type="ECO:0000256" key="7">
    <source>
        <dbReference type="ARBA" id="ARBA00022741"/>
    </source>
</evidence>
<dbReference type="FunFam" id="1.20.1560.10:FF:000009">
    <property type="entry name" value="ABC transporter B family member 1"/>
    <property type="match status" value="1"/>
</dbReference>
<dbReference type="STRING" id="568069.A0A1J1IAJ6"/>
<evidence type="ECO:0000256" key="13">
    <source>
        <dbReference type="ARBA" id="ARBA00034018"/>
    </source>
</evidence>
<dbReference type="FunFam" id="3.40.50.300:FF:000479">
    <property type="entry name" value="Multidrug resistance protein 1A"/>
    <property type="match status" value="1"/>
</dbReference>
<dbReference type="PANTHER" id="PTHR43394">
    <property type="entry name" value="ATP-DEPENDENT PERMEASE MDL1, MITOCHONDRIAL"/>
    <property type="match status" value="1"/>
</dbReference>
<evidence type="ECO:0000313" key="18">
    <source>
        <dbReference type="EMBL" id="CRK95982.1"/>
    </source>
</evidence>
<evidence type="ECO:0000256" key="4">
    <source>
        <dbReference type="ARBA" id="ARBA00022448"/>
    </source>
</evidence>
<dbReference type="GO" id="GO:0005743">
    <property type="term" value="C:mitochondrial inner membrane"/>
    <property type="evidence" value="ECO:0007669"/>
    <property type="project" value="TreeGrafter"/>
</dbReference>
<feature type="domain" description="ABC transmembrane type-1" evidence="17">
    <location>
        <begin position="82"/>
        <end position="402"/>
    </location>
</feature>
<dbReference type="EMBL" id="CVRI01000043">
    <property type="protein sequence ID" value="CRK95982.1"/>
    <property type="molecule type" value="Genomic_DNA"/>
</dbReference>
<dbReference type="EC" id="7.6.2.2" evidence="3"/>
<feature type="compositionally biased region" description="Acidic residues" evidence="14">
    <location>
        <begin position="705"/>
        <end position="725"/>
    </location>
</feature>
<protein>
    <recommendedName>
        <fullName evidence="3">ABC-type xenobiotic transporter</fullName>
        <ecNumber evidence="3">7.6.2.2</ecNumber>
    </recommendedName>
</protein>
<feature type="transmembrane region" description="Helical" evidence="15">
    <location>
        <begin position="152"/>
        <end position="175"/>
    </location>
</feature>
<evidence type="ECO:0000256" key="1">
    <source>
        <dbReference type="ARBA" id="ARBA00004141"/>
    </source>
</evidence>
<feature type="domain" description="ABC transporter" evidence="16">
    <location>
        <begin position="437"/>
        <end position="673"/>
    </location>
</feature>
<dbReference type="Pfam" id="PF00005">
    <property type="entry name" value="ABC_tran"/>
    <property type="match status" value="2"/>
</dbReference>
<dbReference type="InterPro" id="IPR039421">
    <property type="entry name" value="Type_1_exporter"/>
</dbReference>
<name>A0A1J1IAJ6_9DIPT</name>
<feature type="region of interest" description="Disordered" evidence="14">
    <location>
        <begin position="679"/>
        <end position="726"/>
    </location>
</feature>
<dbReference type="GO" id="GO:0090374">
    <property type="term" value="P:oligopeptide export from mitochondrion"/>
    <property type="evidence" value="ECO:0007669"/>
    <property type="project" value="TreeGrafter"/>
</dbReference>
<evidence type="ECO:0000256" key="2">
    <source>
        <dbReference type="ARBA" id="ARBA00007577"/>
    </source>
</evidence>
<dbReference type="OrthoDB" id="6500128at2759"/>
<keyword evidence="7" id="KW-0547">Nucleotide-binding</keyword>
<evidence type="ECO:0000256" key="3">
    <source>
        <dbReference type="ARBA" id="ARBA00012191"/>
    </source>
</evidence>
<sequence>MSLLEETYRKIDEEGILNMAFENTEVEGESDGFKSNEKKTKSALEPKFVKSKNKKIEKPSLPAVSYWKLFRFATRFEIFLVILGIICASIGSLGLPYGMILYGEFTTILVDREIRTGTSTRTNILSVFGGGRILTNATFQESYEATMEDSKAFGLGMFTGAIVQLIFAALSIDILNKSAQKQITKIRKLFLQAVLRQDMTWYDLNTNDSFAVRITDDLDKLKEGIGEKLSIFIYLLMSFIVSVVFSFFYGWKLTLVILSCAPIIIISTAVVARVQSSLTEKELKSYSKAGSVAEEVLSSIRTVVAFGGEKKELERYEKLLIPAEKNGKKKGIFSGIGGGLMWFIIYCCYALAFWYGISLILEDRDKIDKEYTPAVLVIVLFGVLAGAQNLGLTAPYIEAFSTACGSAVSIFSVIDRIPEIDSLGEKGRKPKKVTGNIKFTNVAFRYPARNDVQVLNGLNLEIEAGKNVALVGPSGCGKSTCLQLIQHLYNPLSGSVSIDGIKIPEWNTSHLRSFIGVVGQEPVLFATTIRENIRYGNPEVSNEEIEKAARISNCHQFIMKLPEGYDTKIGERGGQLSGGQKQRIAIARALVKNPKILLLDEATSALDPTSEKRVQNALENASKGRTTLVVSHRLSTITNSDKIVFINKGVVVEQGTHVELMQLQGMYFDLVNVNNSSMENEETSLHRTKKNSRAKRADSVRSELSSEDEAESDDDDESIEEEVTEEDKKKVSTISLMKLNYKEWPYILLGTLGSCIVGASFPAFAVLFGEMYGILSLGDAEEIQRRANFYSILFLILGITTGLSTFIQTYMFNFAGVKLTSRLRTMSFDTMMKQEMGWFDDARNAVGALCARLAGDCASVQGATGSRVGSIVQAASVIVIGIGISFYYNWKMTLVASISIPLVLISIVMEARLVESSSVKEKLAMENGTKMAVEAIANIRTVASLGQEPHVLNRYMVEIDNVEEFCRKKLRFRGFVFGLGQTVPLMGYAFSLWYGGTLVAKREMPYQDVIKVGEALIFGSWMLGQALAYAPNVNAAVVSASRIMKLLKRVPNMSNPNPLPNKDYDTTEGNIVYKNVEFRYPTRKRVLVLENLNLEIEKGKTVALVGPSGCGKSTCMQLLLRYYDPDAGEVELDNTMTVDYPLGRIRAKMGLVSQEPILFDRTIAENIAYGDNDRDISMPEIIEAAKSANIHDFITKLPQGYDTGLGSKGAQLSGGQKQRIAIARALVRNPKILLLDEATSALDTQSEKIVQAALDKARTGRTCIIIAHRLTTVQNADLIYVLDNGEVVEKGSHDELMKKGKKYAKLYKMQQVN</sequence>
<accession>A0A1J1IAJ6</accession>
<dbReference type="PANTHER" id="PTHR43394:SF27">
    <property type="entry name" value="ATP-DEPENDENT TRANSLOCASE ABCB1-LIKE"/>
    <property type="match status" value="1"/>
</dbReference>
<dbReference type="CDD" id="cd18578">
    <property type="entry name" value="ABC_6TM_Pgp_ABCB1_D2_like"/>
    <property type="match status" value="1"/>
</dbReference>
<evidence type="ECO:0000256" key="6">
    <source>
        <dbReference type="ARBA" id="ARBA00022737"/>
    </source>
</evidence>
<dbReference type="FunFam" id="3.40.50.300:FF:001370">
    <property type="entry name" value="p-GlycoProtein related"/>
    <property type="match status" value="1"/>
</dbReference>
<feature type="domain" description="ABC transmembrane type-1" evidence="17">
    <location>
        <begin position="748"/>
        <end position="1035"/>
    </location>
</feature>
<feature type="transmembrane region" description="Helical" evidence="15">
    <location>
        <begin position="868"/>
        <end position="888"/>
    </location>
</feature>
<keyword evidence="11 15" id="KW-0472">Membrane</keyword>
<dbReference type="GO" id="GO:0097254">
    <property type="term" value="P:renal tubular secretion"/>
    <property type="evidence" value="ECO:0007669"/>
    <property type="project" value="UniProtKB-ARBA"/>
</dbReference>
<dbReference type="Proteomes" id="UP000183832">
    <property type="component" value="Unassembled WGS sequence"/>
</dbReference>
<dbReference type="InterPro" id="IPR027417">
    <property type="entry name" value="P-loop_NTPase"/>
</dbReference>
<comment type="similarity">
    <text evidence="2">Belongs to the ABC transporter superfamily. ABCB family. Multidrug resistance exporter (TC 3.A.1.201) subfamily.</text>
</comment>
<dbReference type="InterPro" id="IPR011527">
    <property type="entry name" value="ABC1_TM_dom"/>
</dbReference>
<evidence type="ECO:0000256" key="5">
    <source>
        <dbReference type="ARBA" id="ARBA00022692"/>
    </source>
</evidence>
<feature type="transmembrane region" description="Helical" evidence="15">
    <location>
        <begin position="78"/>
        <end position="102"/>
    </location>
</feature>
<keyword evidence="4" id="KW-0813">Transport</keyword>
<keyword evidence="6" id="KW-0677">Repeat</keyword>
<dbReference type="InterPro" id="IPR003593">
    <property type="entry name" value="AAA+_ATPase"/>
</dbReference>
<evidence type="ECO:0000256" key="9">
    <source>
        <dbReference type="ARBA" id="ARBA00022967"/>
    </source>
</evidence>
<dbReference type="PROSITE" id="PS50929">
    <property type="entry name" value="ABC_TM1F"/>
    <property type="match status" value="2"/>
</dbReference>
<dbReference type="InterPro" id="IPR017871">
    <property type="entry name" value="ABC_transporter-like_CS"/>
</dbReference>
<feature type="transmembrane region" description="Helical" evidence="15">
    <location>
        <begin position="332"/>
        <end position="354"/>
    </location>
</feature>
<proteinExistence type="inferred from homology"/>
<gene>
    <name evidence="18" type="ORF">CLUMA_CG009423</name>
</gene>
<dbReference type="CDD" id="cd18577">
    <property type="entry name" value="ABC_6TM_Pgp_ABCB1_D1_like"/>
    <property type="match status" value="1"/>
</dbReference>
<dbReference type="GO" id="GO:0017085">
    <property type="term" value="P:response to insecticide"/>
    <property type="evidence" value="ECO:0007669"/>
    <property type="project" value="UniProtKB-ARBA"/>
</dbReference>
<dbReference type="Pfam" id="PF00664">
    <property type="entry name" value="ABC_membrane"/>
    <property type="match status" value="2"/>
</dbReference>
<keyword evidence="19" id="KW-1185">Reference proteome</keyword>
<dbReference type="SUPFAM" id="SSF52540">
    <property type="entry name" value="P-loop containing nucleoside triphosphate hydrolases"/>
    <property type="match status" value="2"/>
</dbReference>
<dbReference type="GO" id="GO:0015421">
    <property type="term" value="F:ABC-type oligopeptide transporter activity"/>
    <property type="evidence" value="ECO:0007669"/>
    <property type="project" value="TreeGrafter"/>
</dbReference>
<dbReference type="SUPFAM" id="SSF90123">
    <property type="entry name" value="ABC transporter transmembrane region"/>
    <property type="match status" value="2"/>
</dbReference>
<evidence type="ECO:0000259" key="16">
    <source>
        <dbReference type="PROSITE" id="PS50893"/>
    </source>
</evidence>
<evidence type="ECO:0000259" key="17">
    <source>
        <dbReference type="PROSITE" id="PS50929"/>
    </source>
</evidence>
<dbReference type="FunFam" id="1.20.1560.10:FF:000214">
    <property type="entry name" value="Multidrug resistance protein homolog 49"/>
    <property type="match status" value="1"/>
</dbReference>
<keyword evidence="8" id="KW-0067">ATP-binding</keyword>
<feature type="transmembrane region" description="Helical" evidence="15">
    <location>
        <begin position="746"/>
        <end position="769"/>
    </location>
</feature>
<dbReference type="PROSITE" id="PS50893">
    <property type="entry name" value="ABC_TRANSPORTER_2"/>
    <property type="match status" value="2"/>
</dbReference>
<evidence type="ECO:0000313" key="19">
    <source>
        <dbReference type="Proteomes" id="UP000183832"/>
    </source>
</evidence>
<feature type="domain" description="ABC transporter" evidence="16">
    <location>
        <begin position="1071"/>
        <end position="1309"/>
    </location>
</feature>
<evidence type="ECO:0000256" key="12">
    <source>
        <dbReference type="ARBA" id="ARBA00023180"/>
    </source>
</evidence>
<keyword evidence="9" id="KW-1278">Translocase</keyword>
<dbReference type="CDD" id="cd03249">
    <property type="entry name" value="ABC_MTABC3_MDL1_MDL2"/>
    <property type="match status" value="2"/>
</dbReference>
<evidence type="ECO:0000256" key="10">
    <source>
        <dbReference type="ARBA" id="ARBA00022989"/>
    </source>
</evidence>
<evidence type="ECO:0000256" key="14">
    <source>
        <dbReference type="SAM" id="MobiDB-lite"/>
    </source>
</evidence>
<reference evidence="18 19" key="1">
    <citation type="submission" date="2015-04" db="EMBL/GenBank/DDBJ databases">
        <authorList>
            <person name="Syromyatnikov M.Y."/>
            <person name="Popov V.N."/>
        </authorList>
    </citation>
    <scope>NUCLEOTIDE SEQUENCE [LARGE SCALE GENOMIC DNA]</scope>
</reference>
<keyword evidence="5 15" id="KW-0812">Transmembrane</keyword>
<dbReference type="SMART" id="SM00382">
    <property type="entry name" value="AAA"/>
    <property type="match status" value="2"/>
</dbReference>
<dbReference type="GO" id="GO:0008559">
    <property type="term" value="F:ABC-type xenobiotic transporter activity"/>
    <property type="evidence" value="ECO:0007669"/>
    <property type="project" value="UniProtKB-EC"/>
</dbReference>
<dbReference type="PROSITE" id="PS00211">
    <property type="entry name" value="ABC_TRANSPORTER_1"/>
    <property type="match status" value="2"/>
</dbReference>
<evidence type="ECO:0000256" key="8">
    <source>
        <dbReference type="ARBA" id="ARBA00022840"/>
    </source>
</evidence>
<dbReference type="InterPro" id="IPR003439">
    <property type="entry name" value="ABC_transporter-like_ATP-bd"/>
</dbReference>
<evidence type="ECO:0000256" key="11">
    <source>
        <dbReference type="ARBA" id="ARBA00023136"/>
    </source>
</evidence>
<keyword evidence="12" id="KW-0325">Glycoprotein</keyword>
<feature type="transmembrane region" description="Helical" evidence="15">
    <location>
        <begin position="255"/>
        <end position="274"/>
    </location>
</feature>
<evidence type="ECO:0000256" key="15">
    <source>
        <dbReference type="SAM" id="Phobius"/>
    </source>
</evidence>
<dbReference type="Gene3D" id="1.20.1560.10">
    <property type="entry name" value="ABC transporter type 1, transmembrane domain"/>
    <property type="match status" value="1"/>
</dbReference>
<organism evidence="18 19">
    <name type="scientific">Clunio marinus</name>
    <dbReference type="NCBI Taxonomy" id="568069"/>
    <lineage>
        <taxon>Eukaryota</taxon>
        <taxon>Metazoa</taxon>
        <taxon>Ecdysozoa</taxon>
        <taxon>Arthropoda</taxon>
        <taxon>Hexapoda</taxon>
        <taxon>Insecta</taxon>
        <taxon>Pterygota</taxon>
        <taxon>Neoptera</taxon>
        <taxon>Endopterygota</taxon>
        <taxon>Diptera</taxon>
        <taxon>Nematocera</taxon>
        <taxon>Chironomoidea</taxon>
        <taxon>Chironomidae</taxon>
        <taxon>Clunio</taxon>
    </lineage>
</organism>
<dbReference type="GO" id="GO:0005524">
    <property type="term" value="F:ATP binding"/>
    <property type="evidence" value="ECO:0007669"/>
    <property type="project" value="UniProtKB-KW"/>
</dbReference>
<dbReference type="GO" id="GO:0016887">
    <property type="term" value="F:ATP hydrolysis activity"/>
    <property type="evidence" value="ECO:0007669"/>
    <property type="project" value="InterPro"/>
</dbReference>
<feature type="transmembrane region" description="Helical" evidence="15">
    <location>
        <begin position="789"/>
        <end position="812"/>
    </location>
</feature>